<dbReference type="Pfam" id="PF10105">
    <property type="entry name" value="DUF2344"/>
    <property type="match status" value="1"/>
</dbReference>
<accession>A0A424YIH0</accession>
<evidence type="ECO:0000313" key="3">
    <source>
        <dbReference type="Proteomes" id="UP000285138"/>
    </source>
</evidence>
<dbReference type="AlphaFoldDB" id="A0A424YIH0"/>
<dbReference type="NCBIfam" id="TIGR03936">
    <property type="entry name" value="sam_1_link_chp"/>
    <property type="match status" value="1"/>
</dbReference>
<dbReference type="InterPro" id="IPR018768">
    <property type="entry name" value="DUF2344"/>
</dbReference>
<comment type="caution">
    <text evidence="2">The sequence shown here is derived from an EMBL/GenBank/DDBJ whole genome shotgun (WGS) entry which is preliminary data.</text>
</comment>
<protein>
    <submittedName>
        <fullName evidence="2">DUF2344 domain-containing protein</fullName>
    </submittedName>
</protein>
<evidence type="ECO:0000313" key="2">
    <source>
        <dbReference type="EMBL" id="RQD78189.1"/>
    </source>
</evidence>
<feature type="domain" description="DUF2344" evidence="1">
    <location>
        <begin position="4"/>
        <end position="192"/>
    </location>
</feature>
<dbReference type="Proteomes" id="UP000285138">
    <property type="component" value="Unassembled WGS sequence"/>
</dbReference>
<name>A0A424YIH0_9FIRM</name>
<evidence type="ECO:0000259" key="1">
    <source>
        <dbReference type="Pfam" id="PF10105"/>
    </source>
</evidence>
<reference evidence="2 3" key="1">
    <citation type="submission" date="2018-08" db="EMBL/GenBank/DDBJ databases">
        <title>The metabolism and importance of syntrophic acetate oxidation coupled to methane or sulfide production in haloalkaline environments.</title>
        <authorList>
            <person name="Timmers P.H.A."/>
            <person name="Vavourakis C.D."/>
            <person name="Sorokin D.Y."/>
            <person name="Sinninghe Damste J.S."/>
            <person name="Muyzer G."/>
            <person name="Stams A.J.M."/>
            <person name="Plugge C.M."/>
        </authorList>
    </citation>
    <scope>NUCLEOTIDE SEQUENCE [LARGE SCALE GENOMIC DNA]</scope>
    <source>
        <strain evidence="2">MSAO_Bac1</strain>
    </source>
</reference>
<dbReference type="EMBL" id="QZAA01000033">
    <property type="protein sequence ID" value="RQD78189.1"/>
    <property type="molecule type" value="Genomic_DNA"/>
</dbReference>
<proteinExistence type="predicted"/>
<gene>
    <name evidence="2" type="ORF">D5R97_00830</name>
</gene>
<organism evidence="2 3">
    <name type="scientific">Candidatus Syntrophonatronum acetioxidans</name>
    <dbReference type="NCBI Taxonomy" id="1795816"/>
    <lineage>
        <taxon>Bacteria</taxon>
        <taxon>Bacillati</taxon>
        <taxon>Bacillota</taxon>
        <taxon>Clostridia</taxon>
        <taxon>Eubacteriales</taxon>
        <taxon>Syntrophomonadaceae</taxon>
        <taxon>Candidatus Syntrophonatronum</taxon>
    </lineage>
</organism>
<sequence length="223" mass="25951">MSVKFRLLFSKGEELKYISHLDLLRLFFRAFRRAGINLKFKGKFNPQPKISYALALPLGSTSSGEYLEVELEEDMDTGQLKNRLSRQFPPGIDLREVKEVAGKGPSLTSRVKSVHYRVKIEVSPETEPRKMSEIIENILKKKELWFTRKKKKTKKDINLRPFINNMELVSWEGQKGEIKMELKATPRGSVKPVEIMEIIEREALIDLQGRNIHRELIELELEE</sequence>